<sequence>MDNNNKIIEYLNQNNISFDSLKQIIKNNKDIEKEEINFVKYKTTTNNKHYTLNVIAYFSNGNDIIKITTFHDIKHMIYNKNENDENELTTSIIIPGLKKCEKKQMYLDESNTEVIKKGEINSKLTFKNKSIQYSIIFELENNSNIIQHNDNNNIIYNTNIPFNRNSFIDLNPFKGIPIDYNCSIGNITENNSTNILVRLSTNNNNNNNNDITNNTPGLFQISYPISQNLHQDYLNNQKPKQQQQQKQQSQNNKGKKQNSNQNKQQQQQQKQKEQKIENIEENEKESQFDKFNNLYRIDNTYKQQLNELNQKVQDLQYKLKTTQIQISIMESNSITNKNIIDQEILNKIKLNLFSQEHSIKFEINSFIDDIKLLEQQIKLISHNIIKSNESSSINGNGGDNNKTLVTENKSKDDLIKFWNDYGEIYLKIKNEISDIGLCQYDNFILKIKEIFSKNMKNSNLVKFSAFCG</sequence>
<dbReference type="EMBL" id="AAFI02000079">
    <property type="protein sequence ID" value="EAL64712.1"/>
    <property type="molecule type" value="Genomic_DNA"/>
</dbReference>
<dbReference type="VEuPathDB" id="AmoebaDB:DDB_G0285749"/>
<dbReference type="PaxDb" id="44689-DDB0218724"/>
<feature type="compositionally biased region" description="Low complexity" evidence="1">
    <location>
        <begin position="237"/>
        <end position="269"/>
    </location>
</feature>
<proteinExistence type="predicted"/>
<gene>
    <name evidence="2" type="ORF">DDB_G0285749</name>
</gene>
<dbReference type="FunCoup" id="Q54N29">
    <property type="interactions" value="2"/>
</dbReference>
<organism evidence="2 3">
    <name type="scientific">Dictyostelium discoideum</name>
    <name type="common">Social amoeba</name>
    <dbReference type="NCBI Taxonomy" id="44689"/>
    <lineage>
        <taxon>Eukaryota</taxon>
        <taxon>Amoebozoa</taxon>
        <taxon>Evosea</taxon>
        <taxon>Eumycetozoa</taxon>
        <taxon>Dictyostelia</taxon>
        <taxon>Dictyosteliales</taxon>
        <taxon>Dictyosteliaceae</taxon>
        <taxon>Dictyostelium</taxon>
    </lineage>
</organism>
<name>Q54N29_DICDI</name>
<dbReference type="KEGG" id="ddi:DDB_G0285749"/>
<dbReference type="InParanoid" id="Q54N29"/>
<evidence type="ECO:0000313" key="3">
    <source>
        <dbReference type="Proteomes" id="UP000002195"/>
    </source>
</evidence>
<comment type="caution">
    <text evidence="2">The sequence shown here is derived from an EMBL/GenBank/DDBJ whole genome shotgun (WGS) entry which is preliminary data.</text>
</comment>
<dbReference type="AlphaFoldDB" id="Q54N29"/>
<evidence type="ECO:0000256" key="1">
    <source>
        <dbReference type="SAM" id="MobiDB-lite"/>
    </source>
</evidence>
<protein>
    <submittedName>
        <fullName evidence="2">Uncharacterized protein</fullName>
    </submittedName>
</protein>
<keyword evidence="3" id="KW-1185">Reference proteome</keyword>
<feature type="region of interest" description="Disordered" evidence="1">
    <location>
        <begin position="237"/>
        <end position="275"/>
    </location>
</feature>
<dbReference type="RefSeq" id="XP_638114.1">
    <property type="nucleotide sequence ID" value="XM_633022.1"/>
</dbReference>
<dbReference type="GeneID" id="8625162"/>
<dbReference type="dictyBase" id="DDB_G0285749"/>
<dbReference type="HOGENOM" id="CLU_584523_0_0_1"/>
<dbReference type="Proteomes" id="UP000002195">
    <property type="component" value="Unassembled WGS sequence"/>
</dbReference>
<reference evidence="2 3" key="1">
    <citation type="journal article" date="2005" name="Nature">
        <title>The genome of the social amoeba Dictyostelium discoideum.</title>
        <authorList>
            <consortium name="The Dictyostelium discoideum Sequencing Consortium"/>
            <person name="Eichinger L."/>
            <person name="Pachebat J.A."/>
            <person name="Glockner G."/>
            <person name="Rajandream M.A."/>
            <person name="Sucgang R."/>
            <person name="Berriman M."/>
            <person name="Song J."/>
            <person name="Olsen R."/>
            <person name="Szafranski K."/>
            <person name="Xu Q."/>
            <person name="Tunggal B."/>
            <person name="Kummerfeld S."/>
            <person name="Madera M."/>
            <person name="Konfortov B.A."/>
            <person name="Rivero F."/>
            <person name="Bankier A.T."/>
            <person name="Lehmann R."/>
            <person name="Hamlin N."/>
            <person name="Davies R."/>
            <person name="Gaudet P."/>
            <person name="Fey P."/>
            <person name="Pilcher K."/>
            <person name="Chen G."/>
            <person name="Saunders D."/>
            <person name="Sodergren E."/>
            <person name="Davis P."/>
            <person name="Kerhornou A."/>
            <person name="Nie X."/>
            <person name="Hall N."/>
            <person name="Anjard C."/>
            <person name="Hemphill L."/>
            <person name="Bason N."/>
            <person name="Farbrother P."/>
            <person name="Desany B."/>
            <person name="Just E."/>
            <person name="Morio T."/>
            <person name="Rost R."/>
            <person name="Churcher C."/>
            <person name="Cooper J."/>
            <person name="Haydock S."/>
            <person name="van Driessche N."/>
            <person name="Cronin A."/>
            <person name="Goodhead I."/>
            <person name="Muzny D."/>
            <person name="Mourier T."/>
            <person name="Pain A."/>
            <person name="Lu M."/>
            <person name="Harper D."/>
            <person name="Lindsay R."/>
            <person name="Hauser H."/>
            <person name="James K."/>
            <person name="Quiles M."/>
            <person name="Madan Babu M."/>
            <person name="Saito T."/>
            <person name="Buchrieser C."/>
            <person name="Wardroper A."/>
            <person name="Felder M."/>
            <person name="Thangavelu M."/>
            <person name="Johnson D."/>
            <person name="Knights A."/>
            <person name="Loulseged H."/>
            <person name="Mungall K."/>
            <person name="Oliver K."/>
            <person name="Price C."/>
            <person name="Quail M.A."/>
            <person name="Urushihara H."/>
            <person name="Hernandez J."/>
            <person name="Rabbinowitsch E."/>
            <person name="Steffen D."/>
            <person name="Sanders M."/>
            <person name="Ma J."/>
            <person name="Kohara Y."/>
            <person name="Sharp S."/>
            <person name="Simmonds M."/>
            <person name="Spiegler S."/>
            <person name="Tivey A."/>
            <person name="Sugano S."/>
            <person name="White B."/>
            <person name="Walker D."/>
            <person name="Woodward J."/>
            <person name="Winckler T."/>
            <person name="Tanaka Y."/>
            <person name="Shaulsky G."/>
            <person name="Schleicher M."/>
            <person name="Weinstock G."/>
            <person name="Rosenthal A."/>
            <person name="Cox E.C."/>
            <person name="Chisholm R.L."/>
            <person name="Gibbs R."/>
            <person name="Loomis W.F."/>
            <person name="Platzer M."/>
            <person name="Kay R.R."/>
            <person name="Williams J."/>
            <person name="Dear P.H."/>
            <person name="Noegel A.A."/>
            <person name="Barrell B."/>
            <person name="Kuspa A."/>
        </authorList>
    </citation>
    <scope>NUCLEOTIDE SEQUENCE [LARGE SCALE GENOMIC DNA]</scope>
    <source>
        <strain evidence="2 3">AX4</strain>
    </source>
</reference>
<evidence type="ECO:0000313" key="2">
    <source>
        <dbReference type="EMBL" id="EAL64712.1"/>
    </source>
</evidence>
<accession>Q54N29</accession>